<proteinExistence type="predicted"/>
<dbReference type="EMBL" id="JACSQO010000004">
    <property type="protein sequence ID" value="MBD7944394.1"/>
    <property type="molecule type" value="Genomic_DNA"/>
</dbReference>
<sequence>MNLGMYKDEVKLVPYTAEWSEEFQRVKKQILFSTGLETGRVEHIGSTAIVDMPSKPIIDIVVGVEDINALDKDFFKAMHSVGFLRLRVERPKEIVLARFKDELYEIKTHFVHLVKYKGEHWRNLIFFRDYLNIHEHEKKEYMVLKEELSKRGNININNYTNLKESFVKSLIAKRRSSNDN</sequence>
<dbReference type="Proteomes" id="UP000640786">
    <property type="component" value="Unassembled WGS sequence"/>
</dbReference>
<reference evidence="1 2" key="1">
    <citation type="submission" date="2020-08" db="EMBL/GenBank/DDBJ databases">
        <title>A Genomic Blueprint of the Chicken Gut Microbiome.</title>
        <authorList>
            <person name="Gilroy R."/>
            <person name="Ravi A."/>
            <person name="Getino M."/>
            <person name="Pursley I."/>
            <person name="Horton D.L."/>
            <person name="Alikhan N.-F."/>
            <person name="Baker D."/>
            <person name="Gharbi K."/>
            <person name="Hall N."/>
            <person name="Watson M."/>
            <person name="Adriaenssens E.M."/>
            <person name="Foster-Nyarko E."/>
            <person name="Jarju S."/>
            <person name="Secka A."/>
            <person name="Antonio M."/>
            <person name="Oren A."/>
            <person name="Chaudhuri R."/>
            <person name="La Ragione R.M."/>
            <person name="Hildebrand F."/>
            <person name="Pallen M.J."/>
        </authorList>
    </citation>
    <scope>NUCLEOTIDE SEQUENCE [LARGE SCALE GENOMIC DNA]</scope>
    <source>
        <strain evidence="1 2">Sa2BUA9</strain>
    </source>
</reference>
<dbReference type="SUPFAM" id="SSF81301">
    <property type="entry name" value="Nucleotidyltransferase"/>
    <property type="match status" value="1"/>
</dbReference>
<dbReference type="Gene3D" id="3.30.460.10">
    <property type="entry name" value="Beta Polymerase, domain 2"/>
    <property type="match status" value="1"/>
</dbReference>
<name>A0ABR8R9C3_9BACI</name>
<dbReference type="InterPro" id="IPR007344">
    <property type="entry name" value="GrpB/CoaE"/>
</dbReference>
<dbReference type="PANTHER" id="PTHR34822">
    <property type="entry name" value="GRPB DOMAIN PROTEIN (AFU_ORTHOLOGUE AFUA_1G01530)"/>
    <property type="match status" value="1"/>
</dbReference>
<evidence type="ECO:0000313" key="1">
    <source>
        <dbReference type="EMBL" id="MBD7944394.1"/>
    </source>
</evidence>
<dbReference type="Pfam" id="PF04229">
    <property type="entry name" value="GrpB"/>
    <property type="match status" value="1"/>
</dbReference>
<gene>
    <name evidence="1" type="ORF">H9650_09735</name>
</gene>
<dbReference type="PANTHER" id="PTHR34822:SF1">
    <property type="entry name" value="GRPB FAMILY PROTEIN"/>
    <property type="match status" value="1"/>
</dbReference>
<comment type="caution">
    <text evidence="1">The sequence shown here is derived from an EMBL/GenBank/DDBJ whole genome shotgun (WGS) entry which is preliminary data.</text>
</comment>
<dbReference type="RefSeq" id="WP_191697077.1">
    <property type="nucleotide sequence ID" value="NZ_JACSQO010000004.1"/>
</dbReference>
<dbReference type="InterPro" id="IPR043519">
    <property type="entry name" value="NT_sf"/>
</dbReference>
<keyword evidence="2" id="KW-1185">Reference proteome</keyword>
<protein>
    <submittedName>
        <fullName evidence="1">GrpB family protein</fullName>
    </submittedName>
</protein>
<organism evidence="1 2">
    <name type="scientific">Psychrobacillus faecigallinarum</name>
    <dbReference type="NCBI Taxonomy" id="2762235"/>
    <lineage>
        <taxon>Bacteria</taxon>
        <taxon>Bacillati</taxon>
        <taxon>Bacillota</taxon>
        <taxon>Bacilli</taxon>
        <taxon>Bacillales</taxon>
        <taxon>Bacillaceae</taxon>
        <taxon>Psychrobacillus</taxon>
    </lineage>
</organism>
<evidence type="ECO:0000313" key="2">
    <source>
        <dbReference type="Proteomes" id="UP000640786"/>
    </source>
</evidence>
<accession>A0ABR8R9C3</accession>